<feature type="region of interest" description="Disordered" evidence="10">
    <location>
        <begin position="170"/>
        <end position="189"/>
    </location>
</feature>
<comment type="catalytic activity">
    <reaction evidence="9">
        <text>L-seryl-[protein] + ATP = O-phospho-L-seryl-[protein] + ADP + H(+)</text>
        <dbReference type="Rhea" id="RHEA:17989"/>
        <dbReference type="Rhea" id="RHEA-COMP:9863"/>
        <dbReference type="Rhea" id="RHEA-COMP:11604"/>
        <dbReference type="ChEBI" id="CHEBI:15378"/>
        <dbReference type="ChEBI" id="CHEBI:29999"/>
        <dbReference type="ChEBI" id="CHEBI:30616"/>
        <dbReference type="ChEBI" id="CHEBI:83421"/>
        <dbReference type="ChEBI" id="CHEBI:456216"/>
        <dbReference type="EC" id="2.7.11.1"/>
    </reaction>
</comment>
<evidence type="ECO:0000256" key="1">
    <source>
        <dbReference type="ARBA" id="ARBA00008651"/>
    </source>
</evidence>
<comment type="caution">
    <text evidence="13">The sequence shown here is derived from an EMBL/GenBank/DDBJ whole genome shotgun (WGS) entry which is preliminary data.</text>
</comment>
<dbReference type="EMBL" id="JAHHUM010002332">
    <property type="protein sequence ID" value="KAK5604658.1"/>
    <property type="molecule type" value="Genomic_DNA"/>
</dbReference>
<name>A0AAV9R4G9_9TELE</name>
<dbReference type="Gene3D" id="2.60.40.10">
    <property type="entry name" value="Immunoglobulins"/>
    <property type="match status" value="1"/>
</dbReference>
<dbReference type="EC" id="2.7.11.1" evidence="2"/>
<dbReference type="PROSITE" id="PS51158">
    <property type="entry name" value="ALPHA_KINASE"/>
    <property type="match status" value="1"/>
</dbReference>
<evidence type="ECO:0000256" key="4">
    <source>
        <dbReference type="ARBA" id="ARBA00022679"/>
    </source>
</evidence>
<evidence type="ECO:0000256" key="2">
    <source>
        <dbReference type="ARBA" id="ARBA00012513"/>
    </source>
</evidence>
<comment type="catalytic activity">
    <reaction evidence="8">
        <text>L-threonyl-[protein] + ATP = O-phospho-L-threonyl-[protein] + ADP + H(+)</text>
        <dbReference type="Rhea" id="RHEA:46608"/>
        <dbReference type="Rhea" id="RHEA-COMP:11060"/>
        <dbReference type="Rhea" id="RHEA-COMP:11605"/>
        <dbReference type="ChEBI" id="CHEBI:15378"/>
        <dbReference type="ChEBI" id="CHEBI:30013"/>
        <dbReference type="ChEBI" id="CHEBI:30616"/>
        <dbReference type="ChEBI" id="CHEBI:61977"/>
        <dbReference type="ChEBI" id="CHEBI:456216"/>
        <dbReference type="EC" id="2.7.11.1"/>
    </reaction>
</comment>
<dbReference type="InterPro" id="IPR013098">
    <property type="entry name" value="Ig_I-set"/>
</dbReference>
<sequence>MAQLLLCTNDPQESAEALTDRQTGILVHEAGTETLSDLSSPADYNTVNIPTEEKLAESESMNYPVYSMSFCLESSQKASFKGSCCLDPTEPESEALPSLPEHCNDFIPVLPCTTELYVEPETSPVYCLKNKISTTESDNLDGVEVPATLSDLCIFESDTKDFILHHTANPQKITGPEHQPISQSGEGKADQECDAHVPMCYSEGIETHRQSGFREERAPENNVSEASQREELRATAADAWEVDWMSENNVRSGKAEVTAWTLQRQHSNSPAELWLDACQYLTGEHAEDKEVWDHQALGNSLQESDYNPSDSRRIGWSPVKRWSSVDSWASALSDWTAIIEEPPEDITAAFTEIGAEIDALTQALEEVTTHLEPERLQEDPRTTAVEEKQQTMRVPLKTPDISESSIPSEQSCLFLFKTSRPDLCDRGRSWRVESHKCGGELELQELQSSQAESCPNSALQNISAGSSSVKADSTDLIEVTCNAGTVSSGCSDLPRLDRYLKSCAQDLFSSEEDHAELKITEDVDLNTQRELGLEEAFGDDLCKFSNECNLPQKEDKGQTDLCVFSAHVHKTLNEPGVDTQTDPHINVSFKSFPDSVGASQVESDSQELIMCLAPLSGDSALVCQASSSLEGDQTCTKTCLSDRIGCGHVQDRTPFPTLGGITNKQFLEGHEELIHKKQNTINTAEKFSPDELQELQADETVWPFLSVTEEINDLSRDLARFTVFPGNHLFISEKDAVACITLDVKDPFIPWISEPIFTAAKSEQDQPKMPHKTNKNISDSKTRSKKEKSAGHHHGAQAPKKQDSTSQHVSNQQTRKQQESHSATGENHLIENSEAGLEAKEAKLVMETSVGTEKGTGRPHGKKKKKHGHKTTVKHEVEASVDLEHGTKSKTANGKVDMLEAKPELKAGKAQLDANQSVVAETKTQQPGDKVPERALRVSDHKELTTDVIKKRRVSGAKFGKILSVLESKLPKADASLKVKGEETQTEIAAAQKKAYSEVVKQKIPPKEAPKVVEPIQAVSVSGDHQSLSLWCQFAGVHSDYTLTWSRDSTPLAQINRSAGDESRVSLMIINASHKDLGKYVCQLSCSHGSVCLDYLLTYEVLSEIVIPASPKIISSAPEELCSEEEDAHCSRLLFKEDFLSDQYFEENHPISILTEKIHFGEGMHRRAFRTKLKAGQIPLLVPGHTCVLKVHNAISYGTKNNDDLLQKNFNLAVEECQVQNTAREYIKAYTSAAKSVEAFGDIPEIIPIYLVHRPSNNIPYATLEEELIGDFVKYSVKDGKEINVMRRDSEAGQKCCAFQHWVYHNTEGNLLVTDMQGVGMRLTDVGIATCKKGYKGFKGNCATSFIDQFKALHQCNKYCEILGLKSLQPKAKKVSTAPKPKPPPSATSKKKTFGPAVKNKS</sequence>
<dbReference type="InterPro" id="IPR004166">
    <property type="entry name" value="a-kinase_dom"/>
</dbReference>
<feature type="region of interest" description="Disordered" evidence="10">
    <location>
        <begin position="1370"/>
        <end position="1402"/>
    </location>
</feature>
<organism evidence="13 14">
    <name type="scientific">Crenichthys baileyi</name>
    <name type="common">White River springfish</name>
    <dbReference type="NCBI Taxonomy" id="28760"/>
    <lineage>
        <taxon>Eukaryota</taxon>
        <taxon>Metazoa</taxon>
        <taxon>Chordata</taxon>
        <taxon>Craniata</taxon>
        <taxon>Vertebrata</taxon>
        <taxon>Euteleostomi</taxon>
        <taxon>Actinopterygii</taxon>
        <taxon>Neopterygii</taxon>
        <taxon>Teleostei</taxon>
        <taxon>Neoteleostei</taxon>
        <taxon>Acanthomorphata</taxon>
        <taxon>Ovalentaria</taxon>
        <taxon>Atherinomorphae</taxon>
        <taxon>Cyprinodontiformes</taxon>
        <taxon>Goodeidae</taxon>
        <taxon>Crenichthys</taxon>
    </lineage>
</organism>
<dbReference type="SMART" id="SM00811">
    <property type="entry name" value="Alpha_kinase"/>
    <property type="match status" value="1"/>
</dbReference>
<evidence type="ECO:0000313" key="14">
    <source>
        <dbReference type="Proteomes" id="UP001311232"/>
    </source>
</evidence>
<dbReference type="GO" id="GO:0004674">
    <property type="term" value="F:protein serine/threonine kinase activity"/>
    <property type="evidence" value="ECO:0007669"/>
    <property type="project" value="UniProtKB-KW"/>
</dbReference>
<dbReference type="InterPro" id="IPR007110">
    <property type="entry name" value="Ig-like_dom"/>
</dbReference>
<keyword evidence="5" id="KW-0418">Kinase</keyword>
<feature type="compositionally biased region" description="Basic and acidic residues" evidence="10">
    <location>
        <begin position="210"/>
        <end position="219"/>
    </location>
</feature>
<keyword evidence="4" id="KW-0808">Transferase</keyword>
<evidence type="ECO:0000256" key="8">
    <source>
        <dbReference type="ARBA" id="ARBA00047899"/>
    </source>
</evidence>
<dbReference type="SUPFAM" id="SSF56112">
    <property type="entry name" value="Protein kinase-like (PK-like)"/>
    <property type="match status" value="1"/>
</dbReference>
<dbReference type="GO" id="GO:0005524">
    <property type="term" value="F:ATP binding"/>
    <property type="evidence" value="ECO:0007669"/>
    <property type="project" value="InterPro"/>
</dbReference>
<feature type="domain" description="Ig-like" evidence="11">
    <location>
        <begin position="1010"/>
        <end position="1098"/>
    </location>
</feature>
<evidence type="ECO:0000256" key="7">
    <source>
        <dbReference type="ARBA" id="ARBA00023319"/>
    </source>
</evidence>
<dbReference type="InterPro" id="IPR036179">
    <property type="entry name" value="Ig-like_dom_sf"/>
</dbReference>
<evidence type="ECO:0000256" key="3">
    <source>
        <dbReference type="ARBA" id="ARBA00022527"/>
    </source>
</evidence>
<dbReference type="PROSITE" id="PS50835">
    <property type="entry name" value="IG_LIKE"/>
    <property type="match status" value="1"/>
</dbReference>
<keyword evidence="14" id="KW-1185">Reference proteome</keyword>
<feature type="region of interest" description="Disordered" evidence="10">
    <location>
        <begin position="210"/>
        <end position="229"/>
    </location>
</feature>
<feature type="region of interest" description="Disordered" evidence="10">
    <location>
        <begin position="848"/>
        <end position="872"/>
    </location>
</feature>
<evidence type="ECO:0000259" key="11">
    <source>
        <dbReference type="PROSITE" id="PS50835"/>
    </source>
</evidence>
<evidence type="ECO:0000256" key="9">
    <source>
        <dbReference type="ARBA" id="ARBA00048679"/>
    </source>
</evidence>
<protein>
    <recommendedName>
        <fullName evidence="2">non-specific serine/threonine protein kinase</fullName>
        <ecNumber evidence="2">2.7.11.1</ecNumber>
    </recommendedName>
</protein>
<evidence type="ECO:0000256" key="10">
    <source>
        <dbReference type="SAM" id="MobiDB-lite"/>
    </source>
</evidence>
<gene>
    <name evidence="13" type="ORF">CRENBAI_013716</name>
</gene>
<keyword evidence="6" id="KW-1015">Disulfide bond</keyword>
<feature type="compositionally biased region" description="Polar residues" evidence="10">
    <location>
        <begin position="804"/>
        <end position="825"/>
    </location>
</feature>
<dbReference type="InterPro" id="IPR011009">
    <property type="entry name" value="Kinase-like_dom_sf"/>
</dbReference>
<dbReference type="InterPro" id="IPR013783">
    <property type="entry name" value="Ig-like_fold"/>
</dbReference>
<accession>A0AAV9R4G9</accession>
<dbReference type="PANTHER" id="PTHR47091:SF2">
    <property type="entry name" value="ALPHA-PROTEIN KINASE 2"/>
    <property type="match status" value="1"/>
</dbReference>
<reference evidence="13 14" key="1">
    <citation type="submission" date="2021-06" db="EMBL/GenBank/DDBJ databases">
        <authorList>
            <person name="Palmer J.M."/>
        </authorList>
    </citation>
    <scope>NUCLEOTIDE SEQUENCE [LARGE SCALE GENOMIC DNA]</scope>
    <source>
        <strain evidence="13 14">MEX-2019</strain>
        <tissue evidence="13">Muscle</tissue>
    </source>
</reference>
<evidence type="ECO:0000256" key="6">
    <source>
        <dbReference type="ARBA" id="ARBA00023157"/>
    </source>
</evidence>
<dbReference type="Pfam" id="PF07679">
    <property type="entry name" value="I-set"/>
    <property type="match status" value="1"/>
</dbReference>
<evidence type="ECO:0000313" key="13">
    <source>
        <dbReference type="EMBL" id="KAK5604658.1"/>
    </source>
</evidence>
<feature type="compositionally biased region" description="Basic residues" evidence="10">
    <location>
        <begin position="857"/>
        <end position="872"/>
    </location>
</feature>
<feature type="domain" description="Alpha-type protein kinase" evidence="12">
    <location>
        <begin position="1136"/>
        <end position="1368"/>
    </location>
</feature>
<evidence type="ECO:0000256" key="5">
    <source>
        <dbReference type="ARBA" id="ARBA00022777"/>
    </source>
</evidence>
<comment type="similarity">
    <text evidence="1">Belongs to the protein kinase superfamily. Alpha-type protein kinase family. ALPK subfamily.</text>
</comment>
<keyword evidence="3" id="KW-0723">Serine/threonine-protein kinase</keyword>
<evidence type="ECO:0000259" key="12">
    <source>
        <dbReference type="PROSITE" id="PS51158"/>
    </source>
</evidence>
<feature type="region of interest" description="Disordered" evidence="10">
    <location>
        <begin position="760"/>
        <end position="827"/>
    </location>
</feature>
<proteinExistence type="inferred from homology"/>
<dbReference type="PANTHER" id="PTHR47091">
    <property type="entry name" value="ALPHA-PROTEIN KINASE 2-RELATED"/>
    <property type="match status" value="1"/>
</dbReference>
<dbReference type="Proteomes" id="UP001311232">
    <property type="component" value="Unassembled WGS sequence"/>
</dbReference>
<dbReference type="Pfam" id="PF02816">
    <property type="entry name" value="Alpha_kinase"/>
    <property type="match status" value="1"/>
</dbReference>
<dbReference type="Gene3D" id="3.20.200.10">
    <property type="entry name" value="MHCK/EF2 kinase"/>
    <property type="match status" value="1"/>
</dbReference>
<feature type="compositionally biased region" description="Basic and acidic residues" evidence="10">
    <location>
        <begin position="778"/>
        <end position="790"/>
    </location>
</feature>
<dbReference type="SUPFAM" id="SSF48726">
    <property type="entry name" value="Immunoglobulin"/>
    <property type="match status" value="1"/>
</dbReference>
<keyword evidence="7" id="KW-0393">Immunoglobulin domain</keyword>